<evidence type="ECO:0000313" key="2">
    <source>
        <dbReference type="Proteomes" id="UP000249123"/>
    </source>
</evidence>
<dbReference type="RefSeq" id="WP_034828824.1">
    <property type="nucleotide sequence ID" value="NZ_AWFA01000056.1"/>
</dbReference>
<protein>
    <submittedName>
        <fullName evidence="1">Uncharacterized protein</fullName>
    </submittedName>
</protein>
<dbReference type="GO" id="GO:0006355">
    <property type="term" value="P:regulation of DNA-templated transcription"/>
    <property type="evidence" value="ECO:0007669"/>
    <property type="project" value="InterPro"/>
</dbReference>
<keyword evidence="2" id="KW-1185">Reference proteome</keyword>
<accession>A0A062TP75</accession>
<dbReference type="STRING" id="1280941.HY2_04995"/>
<dbReference type="AlphaFoldDB" id="A0A062TP75"/>
<dbReference type="InterPro" id="IPR029058">
    <property type="entry name" value="AB_hydrolase_fold"/>
</dbReference>
<dbReference type="InterPro" id="IPR016032">
    <property type="entry name" value="Sig_transdc_resp-reg_C-effctor"/>
</dbReference>
<dbReference type="SMART" id="SM00421">
    <property type="entry name" value="HTH_LUXR"/>
    <property type="match status" value="1"/>
</dbReference>
<dbReference type="InterPro" id="IPR000073">
    <property type="entry name" value="AB_hydrolase_1"/>
</dbReference>
<dbReference type="Pfam" id="PF12697">
    <property type="entry name" value="Abhydrolase_6"/>
    <property type="match status" value="1"/>
</dbReference>
<dbReference type="Gene3D" id="3.40.50.1820">
    <property type="entry name" value="alpha/beta hydrolase"/>
    <property type="match status" value="1"/>
</dbReference>
<dbReference type="Proteomes" id="UP000249123">
    <property type="component" value="Unassembled WGS sequence"/>
</dbReference>
<dbReference type="GO" id="GO:0003677">
    <property type="term" value="F:DNA binding"/>
    <property type="evidence" value="ECO:0007669"/>
    <property type="project" value="InterPro"/>
</dbReference>
<evidence type="ECO:0000313" key="1">
    <source>
        <dbReference type="EMBL" id="RAN31379.1"/>
    </source>
</evidence>
<proteinExistence type="predicted"/>
<organism evidence="1 2">
    <name type="scientific">Hyphomonas pacifica</name>
    <dbReference type="NCBI Taxonomy" id="1280941"/>
    <lineage>
        <taxon>Bacteria</taxon>
        <taxon>Pseudomonadati</taxon>
        <taxon>Pseudomonadota</taxon>
        <taxon>Alphaproteobacteria</taxon>
        <taxon>Hyphomonadales</taxon>
        <taxon>Hyphomonadaceae</taxon>
        <taxon>Hyphomonas</taxon>
    </lineage>
</organism>
<dbReference type="SUPFAM" id="SSF53474">
    <property type="entry name" value="alpha/beta-Hydrolases"/>
    <property type="match status" value="1"/>
</dbReference>
<gene>
    <name evidence="1" type="ORF">HY3_04695</name>
</gene>
<dbReference type="InterPro" id="IPR036388">
    <property type="entry name" value="WH-like_DNA-bd_sf"/>
</dbReference>
<dbReference type="EMBL" id="AWFB01000056">
    <property type="protein sequence ID" value="RAN31379.1"/>
    <property type="molecule type" value="Genomic_DNA"/>
</dbReference>
<dbReference type="eggNOG" id="COG2267">
    <property type="taxonomic scope" value="Bacteria"/>
</dbReference>
<dbReference type="Gene3D" id="1.10.10.10">
    <property type="entry name" value="Winged helix-like DNA-binding domain superfamily/Winged helix DNA-binding domain"/>
    <property type="match status" value="1"/>
</dbReference>
<comment type="caution">
    <text evidence="1">The sequence shown here is derived from an EMBL/GenBank/DDBJ whole genome shotgun (WGS) entry which is preliminary data.</text>
</comment>
<reference evidence="1 2" key="1">
    <citation type="submission" date="2013-04" db="EMBL/GenBank/DDBJ databases">
        <title>Hyphomonas sp. T24B3 Genome Sequencing.</title>
        <authorList>
            <person name="Lai Q."/>
            <person name="Shao Z."/>
        </authorList>
    </citation>
    <scope>NUCLEOTIDE SEQUENCE [LARGE SCALE GENOMIC DNA]</scope>
    <source>
        <strain evidence="1 2">T24B3</strain>
    </source>
</reference>
<dbReference type="InterPro" id="IPR000792">
    <property type="entry name" value="Tscrpt_reg_LuxR_C"/>
</dbReference>
<sequence length="561" mass="61660">MSHTNRYFDMLGAAYEVPSQTERFDVFLGAAMAYFFEERDNVALAEDVPRHHGDDDMLDTHGARISKLIEEASRRESSHDERFHAILEVSARTGQVTGNAAAAQLTGQEFPCALDELPLDPSALGEIRKTLRAAAHQAQDRIILANVEATQIRACLALIQRPKDVADQVHVSLSYIDWSPALMTRLGEAFGLTTSESEVLEGFLANLSQKQIADQRGRAVETIKGQAKSILRKTGCARMSDVVQLCASIAFLMRQLPEQLNPPSAEVWMTPKAGLSQLPRPGGRTLAWYRVGRGEKIILFIHGYIQGPFFTPEFLRRLAAENITLIAPSRPGYGYTSPSRTRADFDAVTVEDAVALVEHLGLERVRLCVHQGGSSHGFRIARALGERMGEMLVIGGGIPIDETKHLSHMDPQTRFAAMATRHAPSIMKMVMSVGLPVYRRRGTKAFLKAQFVRSPMDLETLSDPILMKVQAEGLYHAVEQGAEAWIRDGSAAMADWSDDLEAVTARQVWLQAGDDTIINAEHVAAHMAHRPNVAFHILKGHAVNVLHTAVDEVCTALAGLS</sequence>
<name>A0A062TP75_9PROT</name>
<dbReference type="SUPFAM" id="SSF46894">
    <property type="entry name" value="C-terminal effector domain of the bipartite response regulators"/>
    <property type="match status" value="1"/>
</dbReference>